<keyword evidence="1" id="KW-0805">Transcription regulation</keyword>
<sequence>MSKRGGRRPTIIDVAARAGVSKSTAARALAGAPNINAETRERVLKAARLAGYERNHLAVGMRSGRSGLLGLVIPDIANPFWADVARGAQDRAAQNDVSLLVFSSDWDAAKEAAHLSALRRARVDGAIINPVSDSFDDLDRFGLPFVLIGSSAERFPDTSSVGSDIAQAVRLGLDHLAEKGHVAPNLILGPKSRLARARFLRSVHQHCVERDIDPAILVMEDGEYTVEGGRLAMQRLLKRPHVGHLAVFAANDMMAIGAMMAAREAGLSCPEDVSILGFDGIPAGAFTTPGLTTIAKPGREMGIRAVEGLFDEIEGRPEHGRIHLPCRLVERASLADLSVGTPQRKAGAGRI</sequence>
<dbReference type="InterPro" id="IPR010982">
    <property type="entry name" value="Lambda_DNA-bd_dom_sf"/>
</dbReference>
<dbReference type="CDD" id="cd06267">
    <property type="entry name" value="PBP1_LacI_sugar_binding-like"/>
    <property type="match status" value="1"/>
</dbReference>
<gene>
    <name evidence="5" type="ORF">VE25_03210</name>
</gene>
<reference evidence="5 6" key="1">
    <citation type="submission" date="2015-03" db="EMBL/GenBank/DDBJ databases">
        <authorList>
            <person name="Hassan Y.I."/>
            <person name="Lepp D."/>
            <person name="Li X.-Z."/>
            <person name="Zhou T."/>
        </authorList>
    </citation>
    <scope>NUCLEOTIDE SEQUENCE [LARGE SCALE GENOMIC DNA]</scope>
    <source>
        <strain evidence="5 6">BD-c194</strain>
    </source>
</reference>
<evidence type="ECO:0000313" key="6">
    <source>
        <dbReference type="Proteomes" id="UP000033632"/>
    </source>
</evidence>
<keyword evidence="2" id="KW-0238">DNA-binding</keyword>
<dbReference type="SMART" id="SM00354">
    <property type="entry name" value="HTH_LACI"/>
    <property type="match status" value="1"/>
</dbReference>
<dbReference type="GO" id="GO:0003700">
    <property type="term" value="F:DNA-binding transcription factor activity"/>
    <property type="evidence" value="ECO:0007669"/>
    <property type="project" value="TreeGrafter"/>
</dbReference>
<dbReference type="SUPFAM" id="SSF53822">
    <property type="entry name" value="Periplasmic binding protein-like I"/>
    <property type="match status" value="1"/>
</dbReference>
<dbReference type="PANTHER" id="PTHR30146:SF109">
    <property type="entry name" value="HTH-TYPE TRANSCRIPTIONAL REGULATOR GALS"/>
    <property type="match status" value="1"/>
</dbReference>
<accession>A0A0F5FWB7</accession>
<keyword evidence="3" id="KW-0804">Transcription</keyword>
<dbReference type="InterPro" id="IPR028082">
    <property type="entry name" value="Peripla_BP_I"/>
</dbReference>
<dbReference type="Pfam" id="PF13377">
    <property type="entry name" value="Peripla_BP_3"/>
    <property type="match status" value="1"/>
</dbReference>
<dbReference type="PROSITE" id="PS00356">
    <property type="entry name" value="HTH_LACI_1"/>
    <property type="match status" value="1"/>
</dbReference>
<evidence type="ECO:0000313" key="5">
    <source>
        <dbReference type="EMBL" id="KKB13108.1"/>
    </source>
</evidence>
<dbReference type="PROSITE" id="PS50932">
    <property type="entry name" value="HTH_LACI_2"/>
    <property type="match status" value="1"/>
</dbReference>
<dbReference type="InterPro" id="IPR046335">
    <property type="entry name" value="LacI/GalR-like_sensor"/>
</dbReference>
<name>A0A0F5FWB7_9HYPH</name>
<dbReference type="GO" id="GO:0000976">
    <property type="term" value="F:transcription cis-regulatory region binding"/>
    <property type="evidence" value="ECO:0007669"/>
    <property type="project" value="TreeGrafter"/>
</dbReference>
<dbReference type="SUPFAM" id="SSF47413">
    <property type="entry name" value="lambda repressor-like DNA-binding domains"/>
    <property type="match status" value="1"/>
</dbReference>
<keyword evidence="6" id="KW-1185">Reference proteome</keyword>
<dbReference type="RefSeq" id="WP_046107150.1">
    <property type="nucleotide sequence ID" value="NZ_JZEX01000046.1"/>
</dbReference>
<dbReference type="AlphaFoldDB" id="A0A0F5FWB7"/>
<dbReference type="PATRIC" id="fig|443610.3.peg.3121"/>
<feature type="domain" description="HTH lacI-type" evidence="4">
    <location>
        <begin position="9"/>
        <end position="63"/>
    </location>
</feature>
<dbReference type="Gene3D" id="3.40.50.2300">
    <property type="match status" value="2"/>
</dbReference>
<proteinExistence type="predicted"/>
<dbReference type="Pfam" id="PF00356">
    <property type="entry name" value="LacI"/>
    <property type="match status" value="1"/>
</dbReference>
<dbReference type="Gene3D" id="1.10.260.40">
    <property type="entry name" value="lambda repressor-like DNA-binding domains"/>
    <property type="match status" value="1"/>
</dbReference>
<dbReference type="EMBL" id="JZEX01000046">
    <property type="protein sequence ID" value="KKB13108.1"/>
    <property type="molecule type" value="Genomic_DNA"/>
</dbReference>
<evidence type="ECO:0000256" key="3">
    <source>
        <dbReference type="ARBA" id="ARBA00023163"/>
    </source>
</evidence>
<comment type="caution">
    <text evidence="5">The sequence shown here is derived from an EMBL/GenBank/DDBJ whole genome shotgun (WGS) entry which is preliminary data.</text>
</comment>
<evidence type="ECO:0000256" key="2">
    <source>
        <dbReference type="ARBA" id="ARBA00023125"/>
    </source>
</evidence>
<organism evidence="5 6">
    <name type="scientific">Devosia geojensis</name>
    <dbReference type="NCBI Taxonomy" id="443610"/>
    <lineage>
        <taxon>Bacteria</taxon>
        <taxon>Pseudomonadati</taxon>
        <taxon>Pseudomonadota</taxon>
        <taxon>Alphaproteobacteria</taxon>
        <taxon>Hyphomicrobiales</taxon>
        <taxon>Devosiaceae</taxon>
        <taxon>Devosia</taxon>
    </lineage>
</organism>
<dbReference type="InterPro" id="IPR000843">
    <property type="entry name" value="HTH_LacI"/>
</dbReference>
<evidence type="ECO:0000256" key="1">
    <source>
        <dbReference type="ARBA" id="ARBA00023015"/>
    </source>
</evidence>
<dbReference type="Proteomes" id="UP000033632">
    <property type="component" value="Unassembled WGS sequence"/>
</dbReference>
<dbReference type="STRING" id="443610.VE25_03210"/>
<dbReference type="PANTHER" id="PTHR30146">
    <property type="entry name" value="LACI-RELATED TRANSCRIPTIONAL REPRESSOR"/>
    <property type="match status" value="1"/>
</dbReference>
<protein>
    <submittedName>
        <fullName evidence="5">Ribose operon repressor</fullName>
    </submittedName>
</protein>
<dbReference type="OrthoDB" id="7946617at2"/>
<dbReference type="CDD" id="cd01392">
    <property type="entry name" value="HTH_LacI"/>
    <property type="match status" value="1"/>
</dbReference>
<evidence type="ECO:0000259" key="4">
    <source>
        <dbReference type="PROSITE" id="PS50932"/>
    </source>
</evidence>